<sequence length="42" mass="4756">MLCRFKPGFLAKIKLSGVFPTQPFNCKAAKFMLILCYTICLV</sequence>
<protein>
    <submittedName>
        <fullName evidence="1">Uncharacterized protein</fullName>
    </submittedName>
</protein>
<evidence type="ECO:0000313" key="2">
    <source>
        <dbReference type="Proteomes" id="UP000003082"/>
    </source>
</evidence>
<dbReference type="EMBL" id="ACFU01000065">
    <property type="protein sequence ID" value="EEF12549.1"/>
    <property type="molecule type" value="Genomic_DNA"/>
</dbReference>
<comment type="caution">
    <text evidence="1">The sequence shown here is derived from an EMBL/GenBank/DDBJ whole genome shotgun (WGS) entry which is preliminary data.</text>
</comment>
<gene>
    <name evidence="1" type="ORF">CAMRE0001_2849</name>
</gene>
<dbReference type="Proteomes" id="UP000003082">
    <property type="component" value="Unassembled WGS sequence"/>
</dbReference>
<organism evidence="1 2">
    <name type="scientific">Campylobacter rectus RM3267</name>
    <dbReference type="NCBI Taxonomy" id="553218"/>
    <lineage>
        <taxon>Bacteria</taxon>
        <taxon>Pseudomonadati</taxon>
        <taxon>Campylobacterota</taxon>
        <taxon>Epsilonproteobacteria</taxon>
        <taxon>Campylobacterales</taxon>
        <taxon>Campylobacteraceae</taxon>
        <taxon>Campylobacter</taxon>
    </lineage>
</organism>
<dbReference type="AlphaFoldDB" id="B9D634"/>
<accession>B9D634</accession>
<name>B9D634_CAMRE</name>
<reference evidence="1 2" key="1">
    <citation type="submission" date="2008-08" db="EMBL/GenBank/DDBJ databases">
        <authorList>
            <person name="Madupu R."/>
            <person name="Durkin A.S."/>
            <person name="Torralba M."/>
            <person name="Methe B."/>
            <person name="Sutton G.G."/>
            <person name="Strausberg R.L."/>
            <person name="Nelson K.E."/>
        </authorList>
    </citation>
    <scope>NUCLEOTIDE SEQUENCE [LARGE SCALE GENOMIC DNA]</scope>
    <source>
        <strain evidence="1 2">RM3267</strain>
    </source>
</reference>
<keyword evidence="2" id="KW-1185">Reference proteome</keyword>
<proteinExistence type="predicted"/>
<evidence type="ECO:0000313" key="1">
    <source>
        <dbReference type="EMBL" id="EEF12549.1"/>
    </source>
</evidence>